<accession>A0A8X6U229</accession>
<sequence>MWHDKPSLLPRSRPFHNVRVVRACHTYKVNKHFGWVALATLFLYPLMVIRERVEFLLRQRRGGGESNTTPNTTLSSCSGFYCERRKRRNYLVLLKTPDICTKVMGFAWLMERGSNLLAQEPRIYCVAGI</sequence>
<feature type="transmembrane region" description="Helical" evidence="1">
    <location>
        <begin position="32"/>
        <end position="49"/>
    </location>
</feature>
<dbReference type="Proteomes" id="UP000887013">
    <property type="component" value="Unassembled WGS sequence"/>
</dbReference>
<gene>
    <name evidence="2" type="ORF">NPIL_88021</name>
</gene>
<organism evidence="2 3">
    <name type="scientific">Nephila pilipes</name>
    <name type="common">Giant wood spider</name>
    <name type="synonym">Nephila maculata</name>
    <dbReference type="NCBI Taxonomy" id="299642"/>
    <lineage>
        <taxon>Eukaryota</taxon>
        <taxon>Metazoa</taxon>
        <taxon>Ecdysozoa</taxon>
        <taxon>Arthropoda</taxon>
        <taxon>Chelicerata</taxon>
        <taxon>Arachnida</taxon>
        <taxon>Araneae</taxon>
        <taxon>Araneomorphae</taxon>
        <taxon>Entelegynae</taxon>
        <taxon>Araneoidea</taxon>
        <taxon>Nephilidae</taxon>
        <taxon>Nephila</taxon>
    </lineage>
</organism>
<reference evidence="2" key="1">
    <citation type="submission" date="2020-08" db="EMBL/GenBank/DDBJ databases">
        <title>Multicomponent nature underlies the extraordinary mechanical properties of spider dragline silk.</title>
        <authorList>
            <person name="Kono N."/>
            <person name="Nakamura H."/>
            <person name="Mori M."/>
            <person name="Yoshida Y."/>
            <person name="Ohtoshi R."/>
            <person name="Malay A.D."/>
            <person name="Moran D.A.P."/>
            <person name="Tomita M."/>
            <person name="Numata K."/>
            <person name="Arakawa K."/>
        </authorList>
    </citation>
    <scope>NUCLEOTIDE SEQUENCE</scope>
</reference>
<comment type="caution">
    <text evidence="2">The sequence shown here is derived from an EMBL/GenBank/DDBJ whole genome shotgun (WGS) entry which is preliminary data.</text>
</comment>
<evidence type="ECO:0000256" key="1">
    <source>
        <dbReference type="SAM" id="Phobius"/>
    </source>
</evidence>
<name>A0A8X6U229_NEPPI</name>
<dbReference type="EMBL" id="BMAW01072269">
    <property type="protein sequence ID" value="GFT82150.1"/>
    <property type="molecule type" value="Genomic_DNA"/>
</dbReference>
<keyword evidence="3" id="KW-1185">Reference proteome</keyword>
<evidence type="ECO:0000313" key="3">
    <source>
        <dbReference type="Proteomes" id="UP000887013"/>
    </source>
</evidence>
<proteinExistence type="predicted"/>
<dbReference type="AlphaFoldDB" id="A0A8X6U229"/>
<keyword evidence="1" id="KW-0812">Transmembrane</keyword>
<keyword evidence="1" id="KW-0472">Membrane</keyword>
<evidence type="ECO:0000313" key="2">
    <source>
        <dbReference type="EMBL" id="GFT82150.1"/>
    </source>
</evidence>
<keyword evidence="1" id="KW-1133">Transmembrane helix</keyword>
<protein>
    <submittedName>
        <fullName evidence="2">Uncharacterized protein</fullName>
    </submittedName>
</protein>